<feature type="region of interest" description="Disordered" evidence="1">
    <location>
        <begin position="374"/>
        <end position="395"/>
    </location>
</feature>
<reference evidence="5 6" key="1">
    <citation type="journal article" date="2014" name="PLoS Genet.">
        <title>Phylogenetically driven sequencing of extremely halophilic archaea reveals strategies for static and dynamic osmo-response.</title>
        <authorList>
            <person name="Becker E.A."/>
            <person name="Seitzer P.M."/>
            <person name="Tritt A."/>
            <person name="Larsen D."/>
            <person name="Krusor M."/>
            <person name="Yao A.I."/>
            <person name="Wu D."/>
            <person name="Madern D."/>
            <person name="Eisen J.A."/>
            <person name="Darling A.E."/>
            <person name="Facciotti M.T."/>
        </authorList>
    </citation>
    <scope>NUCLEOTIDE SEQUENCE [LARGE SCALE GENOMIC DNA]</scope>
    <source>
        <strain evidence="5 6">DSM 8989</strain>
    </source>
</reference>
<dbReference type="Pfam" id="PF24034">
    <property type="entry name" value="DUF7343"/>
    <property type="match status" value="1"/>
</dbReference>
<feature type="compositionally biased region" description="Low complexity" evidence="1">
    <location>
        <begin position="288"/>
        <end position="297"/>
    </location>
</feature>
<evidence type="ECO:0000259" key="4">
    <source>
        <dbReference type="Pfam" id="PF24036"/>
    </source>
</evidence>
<name>M0NE95_9EURY</name>
<dbReference type="AlphaFoldDB" id="M0NE95"/>
<dbReference type="InterPro" id="IPR055767">
    <property type="entry name" value="DUF7343"/>
</dbReference>
<dbReference type="Pfam" id="PF24036">
    <property type="entry name" value="DUF7345"/>
    <property type="match status" value="1"/>
</dbReference>
<proteinExistence type="predicted"/>
<keyword evidence="2" id="KW-0812">Transmembrane</keyword>
<keyword evidence="2" id="KW-0472">Membrane</keyword>
<organism evidence="5 6">
    <name type="scientific">Halococcus salifodinae DSM 8989</name>
    <dbReference type="NCBI Taxonomy" id="1227456"/>
    <lineage>
        <taxon>Archaea</taxon>
        <taxon>Methanobacteriati</taxon>
        <taxon>Methanobacteriota</taxon>
        <taxon>Stenosarchaea group</taxon>
        <taxon>Halobacteria</taxon>
        <taxon>Halobacteriales</taxon>
        <taxon>Halococcaceae</taxon>
        <taxon>Halococcus</taxon>
    </lineage>
</organism>
<feature type="compositionally biased region" description="Low complexity" evidence="1">
    <location>
        <begin position="266"/>
        <end position="279"/>
    </location>
</feature>
<evidence type="ECO:0000313" key="6">
    <source>
        <dbReference type="Proteomes" id="UP000011625"/>
    </source>
</evidence>
<dbReference type="OrthoDB" id="27885at2157"/>
<keyword evidence="2" id="KW-1133">Transmembrane helix</keyword>
<sequence length="395" mass="42062">MSTARGLPIRVTLWCVFLGVVAVGGVAAEPVWPQERQIETERNESDNRLHIALRSDGSADVRMSYRTRLDDPNETAAFRQLRANARATPERYSERFAERMSEAAATAEVTTGREMAIENVSVRTTRPDSTVGVVTYTFTWRGFATTNGERLGVGDALEGFVLHDGSQVTIAWPDGYEPATIRPSPDDRRANAVVWTDSPAFEEDGPRVVVSASNTTTVGSSGDADPGGVIPNAVEDLPRGVAALVVVLVVVVVVFLVYRKSGTTTAETTGAAGSETAATVAPGSDSIDGGATSVDGGTADDTDATEPARDEPNDDAAKLLSNEEQVLRVLERHDGRMKQQQVVTALDWTEAKTSQVVSSLRAEDKVEGFRLGRENVLSLPEDPTGEAGSNGDNSG</sequence>
<feature type="domain" description="DUF7343" evidence="3">
    <location>
        <begin position="319"/>
        <end position="380"/>
    </location>
</feature>
<accession>M0NE95</accession>
<evidence type="ECO:0008006" key="7">
    <source>
        <dbReference type="Google" id="ProtNLM"/>
    </source>
</evidence>
<comment type="caution">
    <text evidence="5">The sequence shown here is derived from an EMBL/GenBank/DDBJ whole genome shotgun (WGS) entry which is preliminary data.</text>
</comment>
<evidence type="ECO:0000256" key="1">
    <source>
        <dbReference type="SAM" id="MobiDB-lite"/>
    </source>
</evidence>
<keyword evidence="6" id="KW-1185">Reference proteome</keyword>
<feature type="domain" description="DUF7345" evidence="4">
    <location>
        <begin position="51"/>
        <end position="176"/>
    </location>
</feature>
<dbReference type="PATRIC" id="fig|1227456.3.peg.324"/>
<evidence type="ECO:0000259" key="3">
    <source>
        <dbReference type="Pfam" id="PF24034"/>
    </source>
</evidence>
<dbReference type="EMBL" id="AOME01000013">
    <property type="protein sequence ID" value="EMA55409.1"/>
    <property type="molecule type" value="Genomic_DNA"/>
</dbReference>
<feature type="region of interest" description="Disordered" evidence="1">
    <location>
        <begin position="266"/>
        <end position="314"/>
    </location>
</feature>
<protein>
    <recommendedName>
        <fullName evidence="7">DUF4897 domain-containing protein</fullName>
    </recommendedName>
</protein>
<dbReference type="Proteomes" id="UP000011625">
    <property type="component" value="Unassembled WGS sequence"/>
</dbReference>
<dbReference type="InterPro" id="IPR055769">
    <property type="entry name" value="DUF7345"/>
</dbReference>
<evidence type="ECO:0000256" key="2">
    <source>
        <dbReference type="SAM" id="Phobius"/>
    </source>
</evidence>
<gene>
    <name evidence="5" type="ORF">C450_01544</name>
</gene>
<dbReference type="RefSeq" id="WP_005039145.1">
    <property type="nucleotide sequence ID" value="NZ_AOME01000013.1"/>
</dbReference>
<evidence type="ECO:0000313" key="5">
    <source>
        <dbReference type="EMBL" id="EMA55409.1"/>
    </source>
</evidence>
<feature type="transmembrane region" description="Helical" evidence="2">
    <location>
        <begin position="240"/>
        <end position="258"/>
    </location>
</feature>